<evidence type="ECO:0000313" key="3">
    <source>
        <dbReference type="Proteomes" id="UP000630135"/>
    </source>
</evidence>
<dbReference type="Proteomes" id="UP000652720">
    <property type="component" value="Unassembled WGS sequence"/>
</dbReference>
<organism evidence="1 4">
    <name type="scientific">Deinococcus wulumuqiensis</name>
    <dbReference type="NCBI Taxonomy" id="980427"/>
    <lineage>
        <taxon>Bacteria</taxon>
        <taxon>Thermotogati</taxon>
        <taxon>Deinococcota</taxon>
        <taxon>Deinococci</taxon>
        <taxon>Deinococcales</taxon>
        <taxon>Deinococcaceae</taxon>
        <taxon>Deinococcus</taxon>
    </lineage>
</organism>
<proteinExistence type="predicted"/>
<dbReference type="Proteomes" id="UP000630135">
    <property type="component" value="Unassembled WGS sequence"/>
</dbReference>
<gene>
    <name evidence="2" type="ORF">GCM10008021_18400</name>
    <name evidence="1" type="ORF">GCM10010914_20450</name>
</gene>
<evidence type="ECO:0000313" key="2">
    <source>
        <dbReference type="EMBL" id="GGP30189.1"/>
    </source>
</evidence>
<accession>A0AAV4KB43</accession>
<dbReference type="EMBL" id="BMLZ01000021">
    <property type="protein sequence ID" value="GGP30189.1"/>
    <property type="molecule type" value="Genomic_DNA"/>
</dbReference>
<name>A0AAV4KB43_9DEIO</name>
<reference evidence="1" key="4">
    <citation type="submission" date="2023-08" db="EMBL/GenBank/DDBJ databases">
        <authorList>
            <person name="Sun Q."/>
            <person name="Zhou Y."/>
        </authorList>
    </citation>
    <scope>NUCLEOTIDE SEQUENCE</scope>
    <source>
        <strain evidence="2">CGMCC 1.8884</strain>
        <strain evidence="1">CGMCC 1.8885</strain>
    </source>
</reference>
<dbReference type="GeneID" id="59166830"/>
<reference evidence="3" key="3">
    <citation type="journal article" date="2019" name="Int. J. Syst. Evol. Microbiol.">
        <title>The Global Catalogue of Microorganisms (GCM) 10K type strain sequencing project: providing services to taxonomists for standard genome sequencing and annotation.</title>
        <authorList>
            <consortium name="The Broad Institute Genomics Platform"/>
            <consortium name="The Broad Institute Genome Sequencing Center for Infectious Disease"/>
            <person name="Wu L."/>
            <person name="Ma J."/>
        </authorList>
    </citation>
    <scope>NUCLEOTIDE SEQUENCE [LARGE SCALE GENOMIC DNA]</scope>
    <source>
        <strain evidence="3">CGMCC 1.8884</strain>
    </source>
</reference>
<evidence type="ECO:0000313" key="1">
    <source>
        <dbReference type="EMBL" id="GGI85902.1"/>
    </source>
</evidence>
<reference evidence="2" key="1">
    <citation type="journal article" date="2014" name="Int. J. Syst. Evol. Microbiol.">
        <title>Complete genome of a new Firmicutes species belonging to the dominant human colonic microbiota ('Ruminococcus bicirculans') reveals two chromosomes and a selective capacity to utilize plant glucans.</title>
        <authorList>
            <consortium name="NISC Comparative Sequencing Program"/>
            <person name="Wegmann U."/>
            <person name="Louis P."/>
            <person name="Goesmann A."/>
            <person name="Henrissat B."/>
            <person name="Duncan S.H."/>
            <person name="Flint H.J."/>
        </authorList>
    </citation>
    <scope>NUCLEOTIDE SEQUENCE</scope>
    <source>
        <strain evidence="2">CGMCC 1.8884</strain>
    </source>
</reference>
<keyword evidence="3" id="KW-1185">Reference proteome</keyword>
<dbReference type="AlphaFoldDB" id="A0AAV4KB43"/>
<sequence>MTTPRIIETNFGPARLISVRRGYIHVRWPNSLTINGHKYEGASATVSGERISGEATIWMDEETVRLVPPPTALKDEARRLYHLHALPVFRA</sequence>
<protein>
    <submittedName>
        <fullName evidence="1">Uncharacterized protein</fullName>
    </submittedName>
</protein>
<dbReference type="RefSeq" id="WP_017871719.1">
    <property type="nucleotide sequence ID" value="NZ_BMLZ01000021.1"/>
</dbReference>
<comment type="caution">
    <text evidence="1">The sequence shown here is derived from an EMBL/GenBank/DDBJ whole genome shotgun (WGS) entry which is preliminary data.</text>
</comment>
<evidence type="ECO:0000313" key="4">
    <source>
        <dbReference type="Proteomes" id="UP000652720"/>
    </source>
</evidence>
<reference evidence="1" key="2">
    <citation type="journal article" date="2014" name="Int. J. Syst. Evol. Microbiol.">
        <title>Complete genome sequence of Corynebacterium casei LMG S-19264T (=DSM 44701T), isolated from a smear-ripened cheese.</title>
        <authorList>
            <consortium name="US DOE Joint Genome Institute (JGI-PGF)"/>
            <person name="Walter F."/>
            <person name="Albersmeier A."/>
            <person name="Kalinowski J."/>
            <person name="Ruckert C."/>
        </authorList>
    </citation>
    <scope>NUCLEOTIDE SEQUENCE</scope>
    <source>
        <strain evidence="1">CGMCC 1.8885</strain>
    </source>
</reference>
<dbReference type="EMBL" id="BMMA01000019">
    <property type="protein sequence ID" value="GGI85902.1"/>
    <property type="molecule type" value="Genomic_DNA"/>
</dbReference>